<evidence type="ECO:0000313" key="2">
    <source>
        <dbReference type="Proteomes" id="UP000219573"/>
    </source>
</evidence>
<proteinExistence type="predicted"/>
<dbReference type="Proteomes" id="UP000219573">
    <property type="component" value="Unassembled WGS sequence"/>
</dbReference>
<accession>A0A285HIA1</accession>
<reference evidence="2" key="1">
    <citation type="submission" date="2017-09" db="EMBL/GenBank/DDBJ databases">
        <authorList>
            <person name="Varghese N."/>
            <person name="Submissions S."/>
        </authorList>
    </citation>
    <scope>NUCLEOTIDE SEQUENCE [LARGE SCALE GENOMIC DNA]</scope>
    <source>
        <strain evidence="2">MSL47</strain>
    </source>
</reference>
<protein>
    <submittedName>
        <fullName evidence="1">Uncharacterized protein</fullName>
    </submittedName>
</protein>
<dbReference type="AlphaFoldDB" id="A0A285HIA1"/>
<keyword evidence="2" id="KW-1185">Reference proteome</keyword>
<dbReference type="EMBL" id="OBDZ01000019">
    <property type="protein sequence ID" value="SNY35445.1"/>
    <property type="molecule type" value="Genomic_DNA"/>
</dbReference>
<name>A0A285HIA1_9FIRM</name>
<evidence type="ECO:0000313" key="1">
    <source>
        <dbReference type="EMBL" id="SNY35445.1"/>
    </source>
</evidence>
<sequence length="63" mass="7171">MHICPLLFMANKSLIKKESNLDKILYNSSCLAAECVWFDTNTNSCTITKNPQRTYIQKTLGCI</sequence>
<organism evidence="1 2">
    <name type="scientific">Orenia metallireducens</name>
    <dbReference type="NCBI Taxonomy" id="1413210"/>
    <lineage>
        <taxon>Bacteria</taxon>
        <taxon>Bacillati</taxon>
        <taxon>Bacillota</taxon>
        <taxon>Clostridia</taxon>
        <taxon>Halanaerobiales</taxon>
        <taxon>Halobacteroidaceae</taxon>
        <taxon>Orenia</taxon>
    </lineage>
</organism>
<gene>
    <name evidence="1" type="ORF">SAMN06265827_11985</name>
</gene>